<gene>
    <name evidence="1" type="ORF">LEP1GSC158_0473</name>
</gene>
<reference evidence="1 2" key="1">
    <citation type="submission" date="2013-01" db="EMBL/GenBank/DDBJ databases">
        <authorList>
            <person name="Harkins D.M."/>
            <person name="Durkin A.S."/>
            <person name="Brinkac L.M."/>
            <person name="Haft D.H."/>
            <person name="Selengut J.D."/>
            <person name="Sanka R."/>
            <person name="DePew J."/>
            <person name="Purushe J."/>
            <person name="Tulsiani S.M."/>
            <person name="Graham G.C."/>
            <person name="Burns M.-A."/>
            <person name="Dohnt M.F."/>
            <person name="Smythe L.D."/>
            <person name="McKay D.B."/>
            <person name="Craig S.B."/>
            <person name="Vinetz J.M."/>
            <person name="Sutton G.G."/>
            <person name="Nierman W.C."/>
            <person name="Fouts D.E."/>
        </authorList>
    </citation>
    <scope>NUCLEOTIDE SEQUENCE [LARGE SCALE GENOMIC DNA]</scope>
    <source>
        <strain evidence="1 2">LT2156</strain>
    </source>
</reference>
<sequence>MVNVNPVDSSLISIGHGYYSSRPLLTDIYQILLGVRAEKRLFIRKSSGNENFILRN</sequence>
<proteinExistence type="predicted"/>
<dbReference type="EMBL" id="AFMF02000027">
    <property type="protein sequence ID" value="EMM95908.1"/>
    <property type="molecule type" value="Genomic_DNA"/>
</dbReference>
<evidence type="ECO:0000313" key="1">
    <source>
        <dbReference type="EMBL" id="EMM95908.1"/>
    </source>
</evidence>
<dbReference type="Proteomes" id="UP000012089">
    <property type="component" value="Unassembled WGS sequence"/>
</dbReference>
<name>M6HEZ1_LEPIR</name>
<dbReference type="AlphaFoldDB" id="M6HEZ1"/>
<protein>
    <submittedName>
        <fullName evidence="1">Uncharacterized protein</fullName>
    </submittedName>
</protein>
<accession>M6HEZ1</accession>
<organism evidence="1 2">
    <name type="scientific">Leptospira interrogans serovar Zanoni str. LT2156</name>
    <dbReference type="NCBI Taxonomy" id="1001601"/>
    <lineage>
        <taxon>Bacteria</taxon>
        <taxon>Pseudomonadati</taxon>
        <taxon>Spirochaetota</taxon>
        <taxon>Spirochaetia</taxon>
        <taxon>Leptospirales</taxon>
        <taxon>Leptospiraceae</taxon>
        <taxon>Leptospira</taxon>
    </lineage>
</organism>
<evidence type="ECO:0000313" key="2">
    <source>
        <dbReference type="Proteomes" id="UP000012089"/>
    </source>
</evidence>
<comment type="caution">
    <text evidence="1">The sequence shown here is derived from an EMBL/GenBank/DDBJ whole genome shotgun (WGS) entry which is preliminary data.</text>
</comment>